<dbReference type="Pfam" id="PF11009">
    <property type="entry name" value="BrxC"/>
    <property type="match status" value="1"/>
</dbReference>
<evidence type="ECO:0000313" key="1">
    <source>
        <dbReference type="EMBL" id="SDH69408.1"/>
    </source>
</evidence>
<dbReference type="RefSeq" id="WP_090408327.1">
    <property type="nucleotide sequence ID" value="NZ_FNDQ01000011.1"/>
</dbReference>
<dbReference type="Gene3D" id="3.40.30.10">
    <property type="entry name" value="Glutaredoxin"/>
    <property type="match status" value="1"/>
</dbReference>
<dbReference type="Proteomes" id="UP000243588">
    <property type="component" value="Unassembled WGS sequence"/>
</dbReference>
<dbReference type="EMBL" id="FNDQ01000011">
    <property type="protein sequence ID" value="SDH69408.1"/>
    <property type="molecule type" value="Genomic_DNA"/>
</dbReference>
<evidence type="ECO:0000313" key="2">
    <source>
        <dbReference type="Proteomes" id="UP000243588"/>
    </source>
</evidence>
<dbReference type="InterPro" id="IPR022551">
    <property type="entry name" value="BrxC"/>
</dbReference>
<name>A0A1G8EHN7_9FLAO</name>
<protein>
    <submittedName>
        <fullName evidence="1">Bacillithiol system protein YtxJ</fullName>
    </submittedName>
</protein>
<accession>A0A1G8EHN7</accession>
<proteinExistence type="predicted"/>
<dbReference type="STRING" id="702745.SAMN05421818_1117"/>
<gene>
    <name evidence="1" type="ORF">SAMN05421818_1117</name>
</gene>
<organism evidence="1 2">
    <name type="scientific">Myroides phaeus</name>
    <dbReference type="NCBI Taxonomy" id="702745"/>
    <lineage>
        <taxon>Bacteria</taxon>
        <taxon>Pseudomonadati</taxon>
        <taxon>Bacteroidota</taxon>
        <taxon>Flavobacteriia</taxon>
        <taxon>Flavobacteriales</taxon>
        <taxon>Flavobacteriaceae</taxon>
        <taxon>Myroides</taxon>
    </lineage>
</organism>
<sequence>MNWIQLTESTQIEDLIKQSEEKAVVIFKSSNRCYISKFALKNFESSFTNPTDAPCYMVDVVANRLVSMEIADKFQIHHESPQLLIISKGKAVFHTSHESIDGKDTEKLLLRL</sequence>
<keyword evidence="2" id="KW-1185">Reference proteome</keyword>
<dbReference type="InterPro" id="IPR036249">
    <property type="entry name" value="Thioredoxin-like_sf"/>
</dbReference>
<reference evidence="2" key="1">
    <citation type="submission" date="2016-10" db="EMBL/GenBank/DDBJ databases">
        <authorList>
            <person name="Varghese N."/>
            <person name="Submissions S."/>
        </authorList>
    </citation>
    <scope>NUCLEOTIDE SEQUENCE [LARGE SCALE GENOMIC DNA]</scope>
    <source>
        <strain evidence="2">DSM 23313</strain>
    </source>
</reference>
<dbReference type="AlphaFoldDB" id="A0A1G8EHN7"/>
<dbReference type="SUPFAM" id="SSF52833">
    <property type="entry name" value="Thioredoxin-like"/>
    <property type="match status" value="1"/>
</dbReference>
<dbReference type="NCBIfam" id="TIGR04019">
    <property type="entry name" value="B_thiol_YtxJ"/>
    <property type="match status" value="1"/>
</dbReference>